<keyword evidence="2" id="KW-1185">Reference proteome</keyword>
<name>A0ABN9EJ07_9NEOB</name>
<feature type="non-terminal residue" evidence="1">
    <location>
        <position position="86"/>
    </location>
</feature>
<comment type="caution">
    <text evidence="1">The sequence shown here is derived from an EMBL/GenBank/DDBJ whole genome shotgun (WGS) entry which is preliminary data.</text>
</comment>
<evidence type="ECO:0000313" key="2">
    <source>
        <dbReference type="Proteomes" id="UP001162483"/>
    </source>
</evidence>
<dbReference type="EMBL" id="CATNWA010015507">
    <property type="protein sequence ID" value="CAI9583967.1"/>
    <property type="molecule type" value="Genomic_DNA"/>
</dbReference>
<organism evidence="1 2">
    <name type="scientific">Staurois parvus</name>
    <dbReference type="NCBI Taxonomy" id="386267"/>
    <lineage>
        <taxon>Eukaryota</taxon>
        <taxon>Metazoa</taxon>
        <taxon>Chordata</taxon>
        <taxon>Craniata</taxon>
        <taxon>Vertebrata</taxon>
        <taxon>Euteleostomi</taxon>
        <taxon>Amphibia</taxon>
        <taxon>Batrachia</taxon>
        <taxon>Anura</taxon>
        <taxon>Neobatrachia</taxon>
        <taxon>Ranoidea</taxon>
        <taxon>Ranidae</taxon>
        <taxon>Staurois</taxon>
    </lineage>
</organism>
<sequence length="86" mass="9555">MSGSDILFTTVHVISDWPISDHMNLDLTQRSRTVICVTLCPPDTDRSTARSQGAQPGNGCGGTFRIVPQQCSRPAVYWHAPDWKRL</sequence>
<protein>
    <submittedName>
        <fullName evidence="1">Uncharacterized protein</fullName>
    </submittedName>
</protein>
<gene>
    <name evidence="1" type="ORF">SPARVUS_LOCUS9905273</name>
</gene>
<reference evidence="1" key="1">
    <citation type="submission" date="2023-05" db="EMBL/GenBank/DDBJ databases">
        <authorList>
            <person name="Stuckert A."/>
        </authorList>
    </citation>
    <scope>NUCLEOTIDE SEQUENCE</scope>
</reference>
<accession>A0ABN9EJ07</accession>
<evidence type="ECO:0000313" key="1">
    <source>
        <dbReference type="EMBL" id="CAI9583967.1"/>
    </source>
</evidence>
<proteinExistence type="predicted"/>
<dbReference type="Proteomes" id="UP001162483">
    <property type="component" value="Unassembled WGS sequence"/>
</dbReference>